<proteinExistence type="predicted"/>
<accession>A0ABS2S212</accession>
<protein>
    <submittedName>
        <fullName evidence="1">Uncharacterized protein</fullName>
    </submittedName>
</protein>
<gene>
    <name evidence="1" type="ORF">JOE68_000770</name>
</gene>
<evidence type="ECO:0000313" key="1">
    <source>
        <dbReference type="EMBL" id="MBM7809905.1"/>
    </source>
</evidence>
<evidence type="ECO:0000313" key="2">
    <source>
        <dbReference type="Proteomes" id="UP001195724"/>
    </source>
</evidence>
<dbReference type="RefSeq" id="WP_204840956.1">
    <property type="nucleotide sequence ID" value="NZ_JAFBCL010000001.1"/>
</dbReference>
<reference evidence="1 2" key="1">
    <citation type="submission" date="2021-01" db="EMBL/GenBank/DDBJ databases">
        <title>Sequencing the genomes of 1000 actinobacteria strains.</title>
        <authorList>
            <person name="Klenk H.-P."/>
        </authorList>
    </citation>
    <scope>NUCLEOTIDE SEQUENCE [LARGE SCALE GENOMIC DNA]</scope>
    <source>
        <strain evidence="1 2">DSM 44581</strain>
    </source>
</reference>
<dbReference type="Proteomes" id="UP001195724">
    <property type="component" value="Unassembled WGS sequence"/>
</dbReference>
<dbReference type="EMBL" id="JAFBCL010000001">
    <property type="protein sequence ID" value="MBM7809905.1"/>
    <property type="molecule type" value="Genomic_DNA"/>
</dbReference>
<name>A0ABS2S212_9PSEU</name>
<comment type="caution">
    <text evidence="1">The sequence shown here is derived from an EMBL/GenBank/DDBJ whole genome shotgun (WGS) entry which is preliminary data.</text>
</comment>
<sequence length="75" mass="7973">MIPDDVDVVGPLPFGRDDAEHDLAHGLLHQGFLPTTACSEVLTGRRNRSSGAGVPTRARSARAWCRAARAPARPA</sequence>
<keyword evidence="2" id="KW-1185">Reference proteome</keyword>
<organism evidence="1 2">
    <name type="scientific">Saccharothrix algeriensis</name>
    <dbReference type="NCBI Taxonomy" id="173560"/>
    <lineage>
        <taxon>Bacteria</taxon>
        <taxon>Bacillati</taxon>
        <taxon>Actinomycetota</taxon>
        <taxon>Actinomycetes</taxon>
        <taxon>Pseudonocardiales</taxon>
        <taxon>Pseudonocardiaceae</taxon>
        <taxon>Saccharothrix</taxon>
    </lineage>
</organism>